<sequence>MRHTVPWSVKGVDHDAREAAKEAARRSGMSLGEWLNTMIVDRADSVDAPADLSAVARRLDGLTQKLDAVTRRGSETAIPRGHAGGDTSEIVRALDAVARLAELSERRSAAAIEAIERMSASSPTDTRSPLQTRLSSPPLAPSIVADPGRSSTQAQLEEIARSIRGINDGPLSPHDAPVAPRRKGFNRDIESAVAEIAARQRALDLPRAEAPAAAMSAPVRQADFGPLEERLDSLSRRMDAILNSQLPRETVRDSANIAAEIGRLSQQIDAIARPSGDGLEREIRTLATRIEAMRAELGQREHVSAGRAIAEVRADLAEINQRIGSLAPRQSVETLEFEIHSLGERLADVRAQGIPAEGLEWLVAEFERTVAGLTPAEGIAEEVRALSRKLDSAGRYGLDAADAGELIAETRAIRGMLSETASRKSVEALADQVAMLGERMDALAADRPAPQGEQLAAALEARIEQITARIENAARQAAPPATVASNPELEDALRRLADKLDGSSSSASDPKALAEIERHIVSLAAKIDATDQRFTQLGTIERGLSDLFVQMEEMRASAIEAAERAARGAVAGRGSPDVDALKREIEDLRHGQAATEQRAQGAVDAVQETLERVAKRIAEIETAPVAAQASMAAPVSMVEAEPVVARTVRIAPRAEDRVQAPAPAQKSAAEASAPQRVPAAAAPPRPTGQVDQPLEPGSGAPRLRPPAPGAGQATSKGDFIAAARRAAQAAAEASQSTRPAGKDGADQSPKASLFSRLRGAGKAQAVEPTVEIEPAPPKARKAREAAPAIVAGPAIISHVADEAEAGPSLGEKLAANRKTIVMGIGAALLVVAAGASTLSTLRNNANPANPEMRVPSAPPEVSEPPAAPPAPEVPAPSAAPSSAPSSATPDAPPQPPAPGSSQTDDQAPLTTGSLPGAARPIAAVPPGTTVSPTGWQSAAGRPAERPQTIPPALRAAADSGNPVAAYDLATRYLEGRGVPVSATEAARWYQRAADAGIAPAQYRLGSLYEKGTGVVRDLNRARTLYERAAEAGNGKAMHNLAVIFAQGQQGDRPDYRTAANWFRRAANHGVTDSQFNLGILYARGLGVDQSLAESYKWFALAANGGDQDAAKKRDEVAGRLDAQTMVAARLAVQTFTARPEPEAAVRVAMPADGWGEPTAQSTPRRAQATQR</sequence>
<dbReference type="Gene3D" id="1.25.40.10">
    <property type="entry name" value="Tetratricopeptide repeat domain"/>
    <property type="match status" value="1"/>
</dbReference>
<evidence type="ECO:0000256" key="2">
    <source>
        <dbReference type="SAM" id="MobiDB-lite"/>
    </source>
</evidence>
<organism evidence="3 4">
    <name type="scientific">Phreatobacter aquaticus</name>
    <dbReference type="NCBI Taxonomy" id="2570229"/>
    <lineage>
        <taxon>Bacteria</taxon>
        <taxon>Pseudomonadati</taxon>
        <taxon>Pseudomonadota</taxon>
        <taxon>Alphaproteobacteria</taxon>
        <taxon>Hyphomicrobiales</taxon>
        <taxon>Phreatobacteraceae</taxon>
        <taxon>Phreatobacter</taxon>
    </lineage>
</organism>
<feature type="region of interest" description="Disordered" evidence="2">
    <location>
        <begin position="842"/>
        <end position="946"/>
    </location>
</feature>
<protein>
    <recommendedName>
        <fullName evidence="5">Sel1 repeat family protein</fullName>
    </recommendedName>
</protein>
<dbReference type="EMBL" id="CP039865">
    <property type="protein sequence ID" value="QCK84363.1"/>
    <property type="molecule type" value="Genomic_DNA"/>
</dbReference>
<reference evidence="3 4" key="1">
    <citation type="submission" date="2019-04" db="EMBL/GenBank/DDBJ databases">
        <title>Phreatobacter aquaticus sp. nov.</title>
        <authorList>
            <person name="Choi A."/>
            <person name="Baek K."/>
        </authorList>
    </citation>
    <scope>NUCLEOTIDE SEQUENCE [LARGE SCALE GENOMIC DNA]</scope>
    <source>
        <strain evidence="3 4">NMCR1094</strain>
    </source>
</reference>
<feature type="compositionally biased region" description="Pro residues" evidence="2">
    <location>
        <begin position="856"/>
        <end position="874"/>
    </location>
</feature>
<dbReference type="AlphaFoldDB" id="A0A4D7QFA2"/>
<feature type="region of interest" description="Disordered" evidence="2">
    <location>
        <begin position="118"/>
        <end position="153"/>
    </location>
</feature>
<dbReference type="OrthoDB" id="5295703at2"/>
<dbReference type="RefSeq" id="WP_137097699.1">
    <property type="nucleotide sequence ID" value="NZ_CP039865.1"/>
</dbReference>
<dbReference type="InterPro" id="IPR011990">
    <property type="entry name" value="TPR-like_helical_dom_sf"/>
</dbReference>
<feature type="compositionally biased region" description="Low complexity" evidence="2">
    <location>
        <begin position="875"/>
        <end position="889"/>
    </location>
</feature>
<feature type="compositionally biased region" description="Low complexity" evidence="2">
    <location>
        <begin position="659"/>
        <end position="680"/>
    </location>
</feature>
<dbReference type="Proteomes" id="UP000298588">
    <property type="component" value="Chromosome"/>
</dbReference>
<dbReference type="PANTHER" id="PTHR11102:SF147">
    <property type="entry name" value="SEL1L ADAPTOR SUBUNIT OF ERAD E3 UBIQUITIN LIGASE"/>
    <property type="match status" value="1"/>
</dbReference>
<gene>
    <name evidence="3" type="ORF">E8L99_00390</name>
</gene>
<feature type="compositionally biased region" description="Polar residues" evidence="2">
    <location>
        <begin position="902"/>
        <end position="913"/>
    </location>
</feature>
<feature type="coiled-coil region" evidence="1">
    <location>
        <begin position="578"/>
        <end position="623"/>
    </location>
</feature>
<feature type="region of interest" description="Disordered" evidence="2">
    <location>
        <begin position="1150"/>
        <end position="1171"/>
    </location>
</feature>
<feature type="compositionally biased region" description="Polar residues" evidence="2">
    <location>
        <begin position="123"/>
        <end position="135"/>
    </location>
</feature>
<evidence type="ECO:0000256" key="1">
    <source>
        <dbReference type="SAM" id="Coils"/>
    </source>
</evidence>
<feature type="compositionally biased region" description="Low complexity" evidence="2">
    <location>
        <begin position="721"/>
        <end position="736"/>
    </location>
</feature>
<keyword evidence="1" id="KW-0175">Coiled coil</keyword>
<feature type="region of interest" description="Disordered" evidence="2">
    <location>
        <begin position="655"/>
        <end position="749"/>
    </location>
</feature>
<dbReference type="InterPro" id="IPR006597">
    <property type="entry name" value="Sel1-like"/>
</dbReference>
<accession>A0A4D7QFA2</accession>
<dbReference type="PANTHER" id="PTHR11102">
    <property type="entry name" value="SEL-1-LIKE PROTEIN"/>
    <property type="match status" value="1"/>
</dbReference>
<keyword evidence="4" id="KW-1185">Reference proteome</keyword>
<evidence type="ECO:0000313" key="4">
    <source>
        <dbReference type="Proteomes" id="UP000298588"/>
    </source>
</evidence>
<evidence type="ECO:0008006" key="5">
    <source>
        <dbReference type="Google" id="ProtNLM"/>
    </source>
</evidence>
<dbReference type="SUPFAM" id="SSF81901">
    <property type="entry name" value="HCP-like"/>
    <property type="match status" value="1"/>
</dbReference>
<dbReference type="Pfam" id="PF08238">
    <property type="entry name" value="Sel1"/>
    <property type="match status" value="4"/>
</dbReference>
<proteinExistence type="predicted"/>
<evidence type="ECO:0000313" key="3">
    <source>
        <dbReference type="EMBL" id="QCK84363.1"/>
    </source>
</evidence>
<name>A0A4D7QFA2_9HYPH</name>
<dbReference type="SMART" id="SM00671">
    <property type="entry name" value="SEL1"/>
    <property type="match status" value="4"/>
</dbReference>
<feature type="compositionally biased region" description="Polar residues" evidence="2">
    <location>
        <begin position="1158"/>
        <end position="1171"/>
    </location>
</feature>
<dbReference type="KEGG" id="paqt:E8L99_00390"/>
<dbReference type="GO" id="GO:0036503">
    <property type="term" value="P:ERAD pathway"/>
    <property type="evidence" value="ECO:0007669"/>
    <property type="project" value="TreeGrafter"/>
</dbReference>
<dbReference type="InterPro" id="IPR050767">
    <property type="entry name" value="Sel1_AlgK"/>
</dbReference>